<evidence type="ECO:0000259" key="10">
    <source>
        <dbReference type="Pfam" id="PF08264"/>
    </source>
</evidence>
<dbReference type="GO" id="GO:0005524">
    <property type="term" value="F:ATP binding"/>
    <property type="evidence" value="ECO:0007669"/>
    <property type="project" value="UniProtKB-KW"/>
</dbReference>
<evidence type="ECO:0000313" key="12">
    <source>
        <dbReference type="Proteomes" id="UP000631114"/>
    </source>
</evidence>
<sequence length="399" mass="45839">MVMLGMKLGGDIPFKKIYLHPMIRDAHGKKMSKSKGNVVDPLEVINGISLEGLQKWLEEGNLDPSELVDAKREQAVEFPDGIAECGADAMRFALVSYTAQSENINCNILRVIGYRQWCNKLWNVVRWILSVLNKAIFETVSSLDSYEFAKAANAVYLWWFQLCDTFIEVIKPYFSRADPKFDSSRSAACDTLWISLDSGLRLLHPFMPFVTEELWQRLPKSSGNYSKESIMISKYPSVTQKWTNNRIEYEMGLVEVIVKMLRSRRSQLSSDVTHESVLLCITDPKVYDRDVRKAQQSVKDPQIRKSSLRIGWRERYKETKLREVSGEEENDYISRQQFQDLRKLEQLYCDPVQRLVADCALMDMDTAVVSDRRGNITVLSCTTHLEGNKAFFALLNLNG</sequence>
<comment type="caution">
    <text evidence="11">The sequence shown here is derived from an EMBL/GenBank/DDBJ whole genome shotgun (WGS) entry which is preliminary data.</text>
</comment>
<evidence type="ECO:0000256" key="7">
    <source>
        <dbReference type="ARBA" id="ARBA00023146"/>
    </source>
</evidence>
<feature type="domain" description="Methionyl/Valyl/Leucyl/Isoleucyl-tRNA synthetase anticodon-binding" evidence="10">
    <location>
        <begin position="126"/>
        <end position="269"/>
    </location>
</feature>
<proteinExistence type="inferred from homology"/>
<dbReference type="InterPro" id="IPR033705">
    <property type="entry name" value="Anticodon_Ia_Val"/>
</dbReference>
<keyword evidence="4" id="KW-0547">Nucleotide-binding</keyword>
<dbReference type="Gene3D" id="2.130.10.10">
    <property type="entry name" value="YVTN repeat-like/Quinoprotein amine dehydrogenase"/>
    <property type="match status" value="1"/>
</dbReference>
<evidence type="ECO:0000256" key="3">
    <source>
        <dbReference type="ARBA" id="ARBA00022598"/>
    </source>
</evidence>
<evidence type="ECO:0000256" key="1">
    <source>
        <dbReference type="ARBA" id="ARBA00005594"/>
    </source>
</evidence>
<evidence type="ECO:0000256" key="4">
    <source>
        <dbReference type="ARBA" id="ARBA00022741"/>
    </source>
</evidence>
<dbReference type="Proteomes" id="UP000631114">
    <property type="component" value="Unassembled WGS sequence"/>
</dbReference>
<feature type="domain" description="Aminoacyl-tRNA synthetase class Ia" evidence="9">
    <location>
        <begin position="1"/>
        <end position="105"/>
    </location>
</feature>
<dbReference type="EC" id="6.1.1.9" evidence="2"/>
<evidence type="ECO:0000256" key="6">
    <source>
        <dbReference type="ARBA" id="ARBA00022917"/>
    </source>
</evidence>
<reference evidence="11 12" key="1">
    <citation type="submission" date="2020-10" db="EMBL/GenBank/DDBJ databases">
        <title>The Coptis chinensis genome and diversification of protoberbering-type alkaloids.</title>
        <authorList>
            <person name="Wang B."/>
            <person name="Shu S."/>
            <person name="Song C."/>
            <person name="Liu Y."/>
        </authorList>
    </citation>
    <scope>NUCLEOTIDE SEQUENCE [LARGE SCALE GENOMIC DNA]</scope>
    <source>
        <strain evidence="11">HL-2020</strain>
        <tissue evidence="11">Leaf</tissue>
    </source>
</reference>
<dbReference type="PANTHER" id="PTHR11946:SF109">
    <property type="entry name" value="VALINE--TRNA LIGASE"/>
    <property type="match status" value="1"/>
</dbReference>
<accession>A0A835HQ30</accession>
<evidence type="ECO:0000259" key="9">
    <source>
        <dbReference type="Pfam" id="PF00133"/>
    </source>
</evidence>
<organism evidence="11 12">
    <name type="scientific">Coptis chinensis</name>
    <dbReference type="NCBI Taxonomy" id="261450"/>
    <lineage>
        <taxon>Eukaryota</taxon>
        <taxon>Viridiplantae</taxon>
        <taxon>Streptophyta</taxon>
        <taxon>Embryophyta</taxon>
        <taxon>Tracheophyta</taxon>
        <taxon>Spermatophyta</taxon>
        <taxon>Magnoliopsida</taxon>
        <taxon>Ranunculales</taxon>
        <taxon>Ranunculaceae</taxon>
        <taxon>Coptidoideae</taxon>
        <taxon>Coptis</taxon>
    </lineage>
</organism>
<keyword evidence="6" id="KW-0648">Protein biosynthesis</keyword>
<dbReference type="Pfam" id="PF08264">
    <property type="entry name" value="Anticodon_1"/>
    <property type="match status" value="1"/>
</dbReference>
<dbReference type="InterPro" id="IPR009080">
    <property type="entry name" value="tRNAsynth_Ia_anticodon-bd"/>
</dbReference>
<dbReference type="EMBL" id="JADFTS010000006">
    <property type="protein sequence ID" value="KAF9602262.1"/>
    <property type="molecule type" value="Genomic_DNA"/>
</dbReference>
<dbReference type="FunFam" id="3.40.50.620:FF:000457">
    <property type="entry name" value="Predicted protein"/>
    <property type="match status" value="1"/>
</dbReference>
<gene>
    <name evidence="11" type="ORF">IFM89_026347</name>
</gene>
<dbReference type="GO" id="GO:0004832">
    <property type="term" value="F:valine-tRNA ligase activity"/>
    <property type="evidence" value="ECO:0007669"/>
    <property type="project" value="UniProtKB-EC"/>
</dbReference>
<evidence type="ECO:0000256" key="2">
    <source>
        <dbReference type="ARBA" id="ARBA00013169"/>
    </source>
</evidence>
<dbReference type="InterPro" id="IPR002300">
    <property type="entry name" value="aa-tRNA-synth_Ia"/>
</dbReference>
<dbReference type="CDD" id="cd07962">
    <property type="entry name" value="Anticodon_Ia_Val"/>
    <property type="match status" value="1"/>
</dbReference>
<evidence type="ECO:0000256" key="8">
    <source>
        <dbReference type="ARBA" id="ARBA00029936"/>
    </source>
</evidence>
<evidence type="ECO:0000313" key="11">
    <source>
        <dbReference type="EMBL" id="KAF9602262.1"/>
    </source>
</evidence>
<dbReference type="SUPFAM" id="SSF47323">
    <property type="entry name" value="Anticodon-binding domain of a subclass of class I aminoacyl-tRNA synthetases"/>
    <property type="match status" value="1"/>
</dbReference>
<evidence type="ECO:0000256" key="5">
    <source>
        <dbReference type="ARBA" id="ARBA00022840"/>
    </source>
</evidence>
<dbReference type="Gene3D" id="3.40.50.620">
    <property type="entry name" value="HUPs"/>
    <property type="match status" value="1"/>
</dbReference>
<protein>
    <recommendedName>
        <fullName evidence="2">valine--tRNA ligase</fullName>
        <ecNumber evidence="2">6.1.1.9</ecNumber>
    </recommendedName>
    <alternativeName>
        <fullName evidence="8">Valyl-tRNA synthetase</fullName>
    </alternativeName>
</protein>
<keyword evidence="3" id="KW-0436">Ligase</keyword>
<dbReference type="AlphaFoldDB" id="A0A835HQ30"/>
<dbReference type="Gene3D" id="1.10.730.10">
    <property type="entry name" value="Isoleucyl-tRNA Synthetase, Domain 1"/>
    <property type="match status" value="2"/>
</dbReference>
<keyword evidence="7" id="KW-0030">Aminoacyl-tRNA synthetase</keyword>
<dbReference type="OrthoDB" id="629407at2759"/>
<dbReference type="PANTHER" id="PTHR11946">
    <property type="entry name" value="VALYL-TRNA SYNTHETASES"/>
    <property type="match status" value="1"/>
</dbReference>
<dbReference type="Pfam" id="PF00133">
    <property type="entry name" value="tRNA-synt_1"/>
    <property type="match status" value="1"/>
</dbReference>
<keyword evidence="12" id="KW-1185">Reference proteome</keyword>
<keyword evidence="5" id="KW-0067">ATP-binding</keyword>
<dbReference type="InterPro" id="IPR002303">
    <property type="entry name" value="Valyl-tRNA_ligase"/>
</dbReference>
<name>A0A835HQ30_9MAGN</name>
<dbReference type="SUPFAM" id="SSF52374">
    <property type="entry name" value="Nucleotidylyl transferase"/>
    <property type="match status" value="1"/>
</dbReference>
<dbReference type="GO" id="GO:0005829">
    <property type="term" value="C:cytosol"/>
    <property type="evidence" value="ECO:0007669"/>
    <property type="project" value="TreeGrafter"/>
</dbReference>
<comment type="similarity">
    <text evidence="1">Belongs to the class-I aminoacyl-tRNA synthetase family.</text>
</comment>
<dbReference type="GO" id="GO:0006438">
    <property type="term" value="P:valyl-tRNA aminoacylation"/>
    <property type="evidence" value="ECO:0007669"/>
    <property type="project" value="InterPro"/>
</dbReference>
<dbReference type="InterPro" id="IPR014729">
    <property type="entry name" value="Rossmann-like_a/b/a_fold"/>
</dbReference>
<dbReference type="InterPro" id="IPR013155">
    <property type="entry name" value="M/V/L/I-tRNA-synth_anticd-bd"/>
</dbReference>
<dbReference type="InterPro" id="IPR015943">
    <property type="entry name" value="WD40/YVTN_repeat-like_dom_sf"/>
</dbReference>